<name>A0A830ET30_9EURY</name>
<sequence length="320" mass="34388">MIPLRRDRSLMSRADGDRNLADRQLETAVDDVVAAEDVARETARATLSRVAEDGVITIDAFEAALSETAKVLSTAETRTELAVSALDDARAAAEPVANLAVVQTRLDDLAAEVDAATADLETVQAALGAITGRDTGVTYTAVREMRDVYEDASSVQGRADEVQVALAEFETWVTDEDERAAGVHADVDDLAAAVDALEDSVEDVMVDGDAAAWADTAIQRASLALFVRDLRAELDTLRSWPVATDGDPDWDAVAERIDALDERVTDMASSLERAGQPAWRDRHGASVDAVEQALSDWQPPVDWAAVQSELDDLRPADRTT</sequence>
<dbReference type="Gene3D" id="1.10.287.1490">
    <property type="match status" value="1"/>
</dbReference>
<evidence type="ECO:0000313" key="3">
    <source>
        <dbReference type="Proteomes" id="UP000614221"/>
    </source>
</evidence>
<reference evidence="2" key="1">
    <citation type="journal article" date="2014" name="Int. J. Syst. Evol. Microbiol.">
        <title>Complete genome sequence of Corynebacterium casei LMG S-19264T (=DSM 44701T), isolated from a smear-ripened cheese.</title>
        <authorList>
            <consortium name="US DOE Joint Genome Institute (JGI-PGF)"/>
            <person name="Walter F."/>
            <person name="Albersmeier A."/>
            <person name="Kalinowski J."/>
            <person name="Ruckert C."/>
        </authorList>
    </citation>
    <scope>NUCLEOTIDE SEQUENCE</scope>
    <source>
        <strain evidence="2">JCM 19018</strain>
    </source>
</reference>
<dbReference type="Proteomes" id="UP000614221">
    <property type="component" value="Unassembled WGS sequence"/>
</dbReference>
<organism evidence="2 3">
    <name type="scientific">Haloarcula sebkhae</name>
    <dbReference type="NCBI Taxonomy" id="932660"/>
    <lineage>
        <taxon>Archaea</taxon>
        <taxon>Methanobacteriati</taxon>
        <taxon>Methanobacteriota</taxon>
        <taxon>Stenosarchaea group</taxon>
        <taxon>Halobacteria</taxon>
        <taxon>Halobacteriales</taxon>
        <taxon>Haloarculaceae</taxon>
        <taxon>Haloarcula</taxon>
    </lineage>
</organism>
<evidence type="ECO:0000313" key="2">
    <source>
        <dbReference type="EMBL" id="GGK54957.1"/>
    </source>
</evidence>
<protein>
    <recommendedName>
        <fullName evidence="4">Halo transducer protein</fullName>
    </recommendedName>
</protein>
<gene>
    <name evidence="2" type="ORF">GCM10009067_04290</name>
</gene>
<keyword evidence="1" id="KW-0175">Coiled coil</keyword>
<evidence type="ECO:0008006" key="4">
    <source>
        <dbReference type="Google" id="ProtNLM"/>
    </source>
</evidence>
<proteinExistence type="predicted"/>
<accession>A0A830ET30</accession>
<reference evidence="2" key="2">
    <citation type="submission" date="2020-09" db="EMBL/GenBank/DDBJ databases">
        <authorList>
            <person name="Sun Q."/>
            <person name="Ohkuma M."/>
        </authorList>
    </citation>
    <scope>NUCLEOTIDE SEQUENCE</scope>
    <source>
        <strain evidence="2">JCM 19018</strain>
    </source>
</reference>
<dbReference type="EMBL" id="BMPD01000001">
    <property type="protein sequence ID" value="GGK54957.1"/>
    <property type="molecule type" value="Genomic_DNA"/>
</dbReference>
<feature type="coiled-coil region" evidence="1">
    <location>
        <begin position="99"/>
        <end position="126"/>
    </location>
</feature>
<comment type="caution">
    <text evidence="2">The sequence shown here is derived from an EMBL/GenBank/DDBJ whole genome shotgun (WGS) entry which is preliminary data.</text>
</comment>
<dbReference type="AlphaFoldDB" id="A0A830ET30"/>
<evidence type="ECO:0000256" key="1">
    <source>
        <dbReference type="SAM" id="Coils"/>
    </source>
</evidence>